<keyword evidence="1" id="KW-0808">Transferase</keyword>
<dbReference type="AlphaFoldDB" id="A0A4Q5J183"/>
<dbReference type="SUPFAM" id="SSF53335">
    <property type="entry name" value="S-adenosyl-L-methionine-dependent methyltransferases"/>
    <property type="match status" value="1"/>
</dbReference>
<protein>
    <submittedName>
        <fullName evidence="1">Class I SAM-dependent methyltransferase</fullName>
    </submittedName>
</protein>
<sequence length="212" mass="23116">MDWHDWYRDYDDPGSDLSRRLRSVQASLRAWLDRAGDGPLRIVSACAGDGRDLLEVLAGHPAAPRVTARLVELDDALAQRAEDVASAAGLDGVEVVRGDAGRTDSYAGMVPADLVLWCGVFGNLGDEDVRATIRTTRQLAAPGAHVVWTRGTCRGRDDVEPTDAIGAWFTDAEFELVSLDMPADTTYRVGVHRYGGRTEPLDPGRTFFAFVR</sequence>
<reference evidence="1 2" key="1">
    <citation type="submission" date="2019-01" db="EMBL/GenBank/DDBJ databases">
        <title>Nocardioides guangzhouensis sp. nov., an actinobacterium isolated from soil.</title>
        <authorList>
            <person name="Fu Y."/>
            <person name="Cai Y."/>
            <person name="Lin Z."/>
            <person name="Chen P."/>
        </authorList>
    </citation>
    <scope>NUCLEOTIDE SEQUENCE [LARGE SCALE GENOMIC DNA]</scope>
    <source>
        <strain evidence="1 2">NBRC 105384</strain>
    </source>
</reference>
<evidence type="ECO:0000313" key="1">
    <source>
        <dbReference type="EMBL" id="RYU12287.1"/>
    </source>
</evidence>
<dbReference type="CDD" id="cd02440">
    <property type="entry name" value="AdoMet_MTases"/>
    <property type="match status" value="1"/>
</dbReference>
<dbReference type="RefSeq" id="WP_129987062.1">
    <property type="nucleotide sequence ID" value="NZ_SDPU01000021.1"/>
</dbReference>
<dbReference type="Gene3D" id="3.40.50.150">
    <property type="entry name" value="Vaccinia Virus protein VP39"/>
    <property type="match status" value="1"/>
</dbReference>
<evidence type="ECO:0000313" key="2">
    <source>
        <dbReference type="Proteomes" id="UP000291189"/>
    </source>
</evidence>
<dbReference type="InterPro" id="IPR029063">
    <property type="entry name" value="SAM-dependent_MTases_sf"/>
</dbReference>
<proteinExistence type="predicted"/>
<gene>
    <name evidence="1" type="ORF">ETU37_09720</name>
</gene>
<dbReference type="EMBL" id="SDPU01000021">
    <property type="protein sequence ID" value="RYU12287.1"/>
    <property type="molecule type" value="Genomic_DNA"/>
</dbReference>
<name>A0A4Q5J183_9ACTN</name>
<comment type="caution">
    <text evidence="1">The sequence shown here is derived from an EMBL/GenBank/DDBJ whole genome shotgun (WGS) entry which is preliminary data.</text>
</comment>
<keyword evidence="2" id="KW-1185">Reference proteome</keyword>
<keyword evidence="1" id="KW-0489">Methyltransferase</keyword>
<dbReference type="GO" id="GO:0008168">
    <property type="term" value="F:methyltransferase activity"/>
    <property type="evidence" value="ECO:0007669"/>
    <property type="project" value="UniProtKB-KW"/>
</dbReference>
<dbReference type="OrthoDB" id="8163513at2"/>
<organism evidence="1 2">
    <name type="scientific">Nocardioides iriomotensis</name>
    <dbReference type="NCBI Taxonomy" id="715784"/>
    <lineage>
        <taxon>Bacteria</taxon>
        <taxon>Bacillati</taxon>
        <taxon>Actinomycetota</taxon>
        <taxon>Actinomycetes</taxon>
        <taxon>Propionibacteriales</taxon>
        <taxon>Nocardioidaceae</taxon>
        <taxon>Nocardioides</taxon>
    </lineage>
</organism>
<accession>A0A4Q5J183</accession>
<dbReference type="GO" id="GO:0032259">
    <property type="term" value="P:methylation"/>
    <property type="evidence" value="ECO:0007669"/>
    <property type="project" value="UniProtKB-KW"/>
</dbReference>
<dbReference type="Proteomes" id="UP000291189">
    <property type="component" value="Unassembled WGS sequence"/>
</dbReference>